<proteinExistence type="predicted"/>
<accession>A0AAD4X6A0</accession>
<gene>
    <name evidence="1" type="ORF">MKW98_015459</name>
</gene>
<dbReference type="EMBL" id="JAJJMB010016582">
    <property type="protein sequence ID" value="KAI3846090.1"/>
    <property type="molecule type" value="Genomic_DNA"/>
</dbReference>
<name>A0AAD4X6A0_9MAGN</name>
<keyword evidence="2" id="KW-1185">Reference proteome</keyword>
<dbReference type="AlphaFoldDB" id="A0AAD4X6A0"/>
<evidence type="ECO:0000313" key="1">
    <source>
        <dbReference type="EMBL" id="KAI3846090.1"/>
    </source>
</evidence>
<comment type="caution">
    <text evidence="1">The sequence shown here is derived from an EMBL/GenBank/DDBJ whole genome shotgun (WGS) entry which is preliminary data.</text>
</comment>
<dbReference type="Proteomes" id="UP001202328">
    <property type="component" value="Unassembled WGS sequence"/>
</dbReference>
<reference evidence="1" key="1">
    <citation type="submission" date="2022-04" db="EMBL/GenBank/DDBJ databases">
        <title>A functionally conserved STORR gene fusion in Papaver species that diverged 16.8 million years ago.</title>
        <authorList>
            <person name="Catania T."/>
        </authorList>
    </citation>
    <scope>NUCLEOTIDE SEQUENCE</scope>
    <source>
        <strain evidence="1">S-188037</strain>
    </source>
</reference>
<sequence>MLIIRNRGQPFRIFYKRASHTLGHTWVVTDAFCACAIHMRDFVFPPKMGVSFCFGGGGDEEYAQPWMNRIKAQNLILELDSVDTLMSETHELEGSTIVVDRATQKVFHDAIEALRVSYKKMNPFCVPFATTNMGSAMLGVNLLEERMWVTMLICLHNAGKKDKILLSL</sequence>
<organism evidence="1 2">
    <name type="scientific">Papaver atlanticum</name>
    <dbReference type="NCBI Taxonomy" id="357466"/>
    <lineage>
        <taxon>Eukaryota</taxon>
        <taxon>Viridiplantae</taxon>
        <taxon>Streptophyta</taxon>
        <taxon>Embryophyta</taxon>
        <taxon>Tracheophyta</taxon>
        <taxon>Spermatophyta</taxon>
        <taxon>Magnoliopsida</taxon>
        <taxon>Ranunculales</taxon>
        <taxon>Papaveraceae</taxon>
        <taxon>Papaveroideae</taxon>
        <taxon>Papaver</taxon>
    </lineage>
</organism>
<evidence type="ECO:0000313" key="2">
    <source>
        <dbReference type="Proteomes" id="UP001202328"/>
    </source>
</evidence>
<protein>
    <submittedName>
        <fullName evidence="1">Uncharacterized protein</fullName>
    </submittedName>
</protein>